<protein>
    <submittedName>
        <fullName evidence="10">GMC oxidoreductase</fullName>
    </submittedName>
</protein>
<dbReference type="Pfam" id="PF00732">
    <property type="entry name" value="GMC_oxred_N"/>
    <property type="match status" value="1"/>
</dbReference>
<dbReference type="InterPro" id="IPR036188">
    <property type="entry name" value="FAD/NAD-bd_sf"/>
</dbReference>
<evidence type="ECO:0000256" key="5">
    <source>
        <dbReference type="ARBA" id="ARBA00022827"/>
    </source>
</evidence>
<evidence type="ECO:0000256" key="8">
    <source>
        <dbReference type="PIRSR" id="PIRSR000137-2"/>
    </source>
</evidence>
<dbReference type="GO" id="GO:0016614">
    <property type="term" value="F:oxidoreductase activity, acting on CH-OH group of donors"/>
    <property type="evidence" value="ECO:0007669"/>
    <property type="project" value="InterPro"/>
</dbReference>
<keyword evidence="4" id="KW-0732">Signal</keyword>
<dbReference type="InterPro" id="IPR012132">
    <property type="entry name" value="GMC_OxRdtase"/>
</dbReference>
<dbReference type="PANTHER" id="PTHR11552:SF201">
    <property type="entry name" value="GLUCOSE-METHANOL-CHOLINE OXIDOREDUCTASE N-TERMINAL DOMAIN-CONTAINING PROTEIN"/>
    <property type="match status" value="1"/>
</dbReference>
<keyword evidence="11" id="KW-1185">Reference proteome</keyword>
<comment type="similarity">
    <text evidence="2">Belongs to the GMC oxidoreductase family.</text>
</comment>
<dbReference type="PIRSF" id="PIRSF000137">
    <property type="entry name" value="Alcohol_oxidase"/>
    <property type="match status" value="1"/>
</dbReference>
<keyword evidence="5 8" id="KW-0274">FAD</keyword>
<reference evidence="10" key="1">
    <citation type="journal article" date="2021" name="New Phytol.">
        <title>Evolutionary innovations through gain and loss of genes in the ectomycorrhizal Boletales.</title>
        <authorList>
            <person name="Wu G."/>
            <person name="Miyauchi S."/>
            <person name="Morin E."/>
            <person name="Kuo A."/>
            <person name="Drula E."/>
            <person name="Varga T."/>
            <person name="Kohler A."/>
            <person name="Feng B."/>
            <person name="Cao Y."/>
            <person name="Lipzen A."/>
            <person name="Daum C."/>
            <person name="Hundley H."/>
            <person name="Pangilinan J."/>
            <person name="Johnson J."/>
            <person name="Barry K."/>
            <person name="LaButti K."/>
            <person name="Ng V."/>
            <person name="Ahrendt S."/>
            <person name="Min B."/>
            <person name="Choi I.G."/>
            <person name="Park H."/>
            <person name="Plett J.M."/>
            <person name="Magnuson J."/>
            <person name="Spatafora J.W."/>
            <person name="Nagy L.G."/>
            <person name="Henrissat B."/>
            <person name="Grigoriev I.V."/>
            <person name="Yang Z.L."/>
            <person name="Xu J."/>
            <person name="Martin F.M."/>
        </authorList>
    </citation>
    <scope>NUCLEOTIDE SEQUENCE</scope>
    <source>
        <strain evidence="10">KKN 215</strain>
    </source>
</reference>
<dbReference type="InterPro" id="IPR007867">
    <property type="entry name" value="GMC_OxRtase_C"/>
</dbReference>
<feature type="domain" description="Glucose-methanol-choline oxidoreductase N-terminal" evidence="9">
    <location>
        <begin position="285"/>
        <end position="299"/>
    </location>
</feature>
<name>A0A8K0UTP3_9AGAR</name>
<dbReference type="SUPFAM" id="SSF54373">
    <property type="entry name" value="FAD-linked reductases, C-terminal domain"/>
    <property type="match status" value="1"/>
</dbReference>
<evidence type="ECO:0000256" key="4">
    <source>
        <dbReference type="ARBA" id="ARBA00022729"/>
    </source>
</evidence>
<evidence type="ECO:0000259" key="9">
    <source>
        <dbReference type="PROSITE" id="PS00624"/>
    </source>
</evidence>
<evidence type="ECO:0000313" key="11">
    <source>
        <dbReference type="Proteomes" id="UP000813824"/>
    </source>
</evidence>
<feature type="binding site" evidence="8">
    <location>
        <begin position="103"/>
        <end position="106"/>
    </location>
    <ligand>
        <name>FAD</name>
        <dbReference type="ChEBI" id="CHEBI:57692"/>
    </ligand>
</feature>
<evidence type="ECO:0000256" key="7">
    <source>
        <dbReference type="ARBA" id="ARBA00023180"/>
    </source>
</evidence>
<dbReference type="InterPro" id="IPR000172">
    <property type="entry name" value="GMC_OxRdtase_N"/>
</dbReference>
<dbReference type="SUPFAM" id="SSF51905">
    <property type="entry name" value="FAD/NAD(P)-binding domain"/>
    <property type="match status" value="1"/>
</dbReference>
<evidence type="ECO:0000256" key="6">
    <source>
        <dbReference type="ARBA" id="ARBA00023002"/>
    </source>
</evidence>
<keyword evidence="7" id="KW-0325">Glycoprotein</keyword>
<dbReference type="Gene3D" id="3.30.560.10">
    <property type="entry name" value="Glucose Oxidase, domain 3"/>
    <property type="match status" value="1"/>
</dbReference>
<dbReference type="PROSITE" id="PS00624">
    <property type="entry name" value="GMC_OXRED_2"/>
    <property type="match status" value="1"/>
</dbReference>
<evidence type="ECO:0000313" key="10">
    <source>
        <dbReference type="EMBL" id="KAH8102926.1"/>
    </source>
</evidence>
<proteinExistence type="inferred from homology"/>
<dbReference type="EMBL" id="JAEVFJ010000008">
    <property type="protein sequence ID" value="KAH8102926.1"/>
    <property type="molecule type" value="Genomic_DNA"/>
</dbReference>
<dbReference type="Pfam" id="PF05199">
    <property type="entry name" value="GMC_oxred_C"/>
    <property type="match status" value="1"/>
</dbReference>
<evidence type="ECO:0000256" key="2">
    <source>
        <dbReference type="ARBA" id="ARBA00010790"/>
    </source>
</evidence>
<gene>
    <name evidence="10" type="ORF">BXZ70DRAFT_1006109</name>
</gene>
<accession>A0A8K0UTP3</accession>
<dbReference type="AlphaFoldDB" id="A0A8K0UTP3"/>
<comment type="caution">
    <text evidence="10">The sequence shown here is derived from an EMBL/GenBank/DDBJ whole genome shotgun (WGS) entry which is preliminary data.</text>
</comment>
<keyword evidence="3" id="KW-0285">Flavoprotein</keyword>
<dbReference type="Proteomes" id="UP000813824">
    <property type="component" value="Unassembled WGS sequence"/>
</dbReference>
<dbReference type="GO" id="GO:0050660">
    <property type="term" value="F:flavin adenine dinucleotide binding"/>
    <property type="evidence" value="ECO:0007669"/>
    <property type="project" value="InterPro"/>
</dbReference>
<evidence type="ECO:0000256" key="3">
    <source>
        <dbReference type="ARBA" id="ARBA00022630"/>
    </source>
</evidence>
<dbReference type="PANTHER" id="PTHR11552">
    <property type="entry name" value="GLUCOSE-METHANOL-CHOLINE GMC OXIDOREDUCTASE"/>
    <property type="match status" value="1"/>
</dbReference>
<evidence type="ECO:0000256" key="1">
    <source>
        <dbReference type="ARBA" id="ARBA00001974"/>
    </source>
</evidence>
<dbReference type="Gene3D" id="3.50.50.60">
    <property type="entry name" value="FAD/NAD(P)-binding domain"/>
    <property type="match status" value="1"/>
</dbReference>
<keyword evidence="6" id="KW-0560">Oxidoreductase</keyword>
<sequence>MPALTTGEELANAKLDYLVIGGGTAGLVVAARLSEDPSVTVGVLEAGEYHKDDPKVNIPGMMGAGLMDPKLDWAFFSEPQKYLGGRPMFHPRGKGLGGSSALNFMVLVRPAKAELDSWEELGNPGWNWENTLSYMKKSETLDPVKLTKEESLEYAAIPDPSSHGTDGPIHSSFPPHITEVHSALLKSFETLGLPRNNDSFTGASVGTFLGTNAVDAKTATRSYSATGYYAPNIARPNLLVLTGSYATKINFEGVGDLQRAVSVDFTKDGKSFNVAVSKEAILSAGSIQTPQLLELSGVGDKDVLAAHGIDAIIDLPGVGENLQDHGFVPVIVEADGKLDTIENYSNPELMAKEQERYKEQKGLLAGYPSSFFSFIPSNVIGSREDIQRWDEQATLEASAPEVFEKTKPEVKKGIKAGYNILRKFINDPQVPNAQVMLFNGHFPIPGVPVDASKRYLTLMNVYSHPFSRGTIHIKSAVPTDPPSINPNYFSNPAELDVLAKTLRLTFKVLKTAPFKDLVVSNVMPNPESSDEELKEAAKVMTSTLFHPVGTCSMLPKESGGVVDSNLLVYGTSNLRVIDASVIPLLLSANTQTVTYAIAEKGAAIIKGLL</sequence>
<comment type="cofactor">
    <cofactor evidence="1 8">
        <name>FAD</name>
        <dbReference type="ChEBI" id="CHEBI:57692"/>
    </cofactor>
</comment>
<organism evidence="10 11">
    <name type="scientific">Cristinia sonorae</name>
    <dbReference type="NCBI Taxonomy" id="1940300"/>
    <lineage>
        <taxon>Eukaryota</taxon>
        <taxon>Fungi</taxon>
        <taxon>Dikarya</taxon>
        <taxon>Basidiomycota</taxon>
        <taxon>Agaricomycotina</taxon>
        <taxon>Agaricomycetes</taxon>
        <taxon>Agaricomycetidae</taxon>
        <taxon>Agaricales</taxon>
        <taxon>Pleurotineae</taxon>
        <taxon>Stephanosporaceae</taxon>
        <taxon>Cristinia</taxon>
    </lineage>
</organism>
<dbReference type="OrthoDB" id="269227at2759"/>